<keyword evidence="10 14" id="KW-0472">Membrane</keyword>
<feature type="coiled-coil region" evidence="12">
    <location>
        <begin position="680"/>
        <end position="707"/>
    </location>
</feature>
<evidence type="ECO:0000256" key="6">
    <source>
        <dbReference type="ARBA" id="ARBA00022882"/>
    </source>
</evidence>
<keyword evidence="5" id="KW-0631">Potassium channel</keyword>
<dbReference type="GO" id="GO:0005249">
    <property type="term" value="F:voltage-gated potassium channel activity"/>
    <property type="evidence" value="ECO:0007669"/>
    <property type="project" value="InterPro"/>
</dbReference>
<dbReference type="InterPro" id="IPR005821">
    <property type="entry name" value="Ion_trans_dom"/>
</dbReference>
<keyword evidence="2" id="KW-0813">Transport</keyword>
<sequence length="716" mass="79543">MFIEEPPTSARRGSSAGPLRRKRSNSQTGGGSIAGSSTGGPVANPFETEMQAIEANPGWFFAAEDSDDAFMDKDEVYRILDGEHLTWKRRFQYIFDGVPHRRDGTLHFVINFVSIVAIVVSCVTFCVLTLPQNVNTRSEAGVDYDVWFIIDTACVAIFVVEILIRIWARKGWKEMIDVFFVIDVITVVGFVADVLLDQFSTNAGGVAVVRLLRLFRVFRVFKLSRHSKSLQLVVIVLRKSAAGLTVLTLPLLIAVLCFSSVIYFFEVLGATWNPGPRLWLDSNGLPTKFQSIPDAIWFTMSTVTTVGFGDIVPKSIPGMVVAVIASFFGILILSFPNIVLGGNLQYAFRTFYQLRARRTLGRQFRKVYFMIVFCRELQRLAEQRASMREYELPQEIDVASSPPVTVAPEFVVAFDTAADVKSNSVSSGGLRVGRVNSQIGLLSVSTGASPPGAPGSSKLPKTSVNFIAGKQELDFFRRDDVPSITNDNIRQWRLENILGVRLLQRLLELCSGVGTVQELHHCCAKRGETIRSTDIATAALYLMEAEFLQVFVFRRGATNMLLSLTQKACQELMLHSEEGQVDCIRSIDVARILWKRTVAALPQYSLHLLIPLYRIWAATEKVVDNKEHTLNMDAKITFWKMSGSSNSIGGGVAGGAAMRRPSSLPLPLSRPSNVEIETAKLALQMVVDKQRRRIADLEQEITQAAQDKNFPPIKME</sequence>
<dbReference type="SUPFAM" id="SSF81324">
    <property type="entry name" value="Voltage-gated potassium channels"/>
    <property type="match status" value="1"/>
</dbReference>
<organism evidence="16 17">
    <name type="scientific">Bodo saltans</name>
    <name type="common">Flagellated protozoan</name>
    <dbReference type="NCBI Taxonomy" id="75058"/>
    <lineage>
        <taxon>Eukaryota</taxon>
        <taxon>Discoba</taxon>
        <taxon>Euglenozoa</taxon>
        <taxon>Kinetoplastea</taxon>
        <taxon>Metakinetoplastina</taxon>
        <taxon>Eubodonida</taxon>
        <taxon>Bodonidae</taxon>
        <taxon>Bodo</taxon>
    </lineage>
</organism>
<evidence type="ECO:0000256" key="3">
    <source>
        <dbReference type="ARBA" id="ARBA00022538"/>
    </source>
</evidence>
<accession>A0A0S4JL37</accession>
<feature type="transmembrane region" description="Helical" evidence="14">
    <location>
        <begin position="319"/>
        <end position="340"/>
    </location>
</feature>
<evidence type="ECO:0000313" key="17">
    <source>
        <dbReference type="Proteomes" id="UP000051952"/>
    </source>
</evidence>
<dbReference type="VEuPathDB" id="TriTrypDB:BSAL_24120"/>
<keyword evidence="8 14" id="KW-1133">Transmembrane helix</keyword>
<keyword evidence="9" id="KW-0406">Ion transport</keyword>
<dbReference type="EMBL" id="CYKH01001779">
    <property type="protein sequence ID" value="CUG89929.1"/>
    <property type="molecule type" value="Genomic_DNA"/>
</dbReference>
<feature type="transmembrane region" description="Helical" evidence="14">
    <location>
        <begin position="295"/>
        <end position="312"/>
    </location>
</feature>
<dbReference type="OrthoDB" id="415460at2759"/>
<dbReference type="Proteomes" id="UP000051952">
    <property type="component" value="Unassembled WGS sequence"/>
</dbReference>
<evidence type="ECO:0000256" key="7">
    <source>
        <dbReference type="ARBA" id="ARBA00022958"/>
    </source>
</evidence>
<feature type="domain" description="Ion transport" evidence="15">
    <location>
        <begin position="107"/>
        <end position="345"/>
    </location>
</feature>
<gene>
    <name evidence="16" type="ORF">BSAL_24120</name>
</gene>
<dbReference type="Pfam" id="PF00520">
    <property type="entry name" value="Ion_trans"/>
    <property type="match status" value="1"/>
</dbReference>
<evidence type="ECO:0000313" key="16">
    <source>
        <dbReference type="EMBL" id="CUG89929.1"/>
    </source>
</evidence>
<keyword evidence="17" id="KW-1185">Reference proteome</keyword>
<evidence type="ECO:0000256" key="8">
    <source>
        <dbReference type="ARBA" id="ARBA00022989"/>
    </source>
</evidence>
<evidence type="ECO:0000256" key="10">
    <source>
        <dbReference type="ARBA" id="ARBA00023136"/>
    </source>
</evidence>
<evidence type="ECO:0000256" key="4">
    <source>
        <dbReference type="ARBA" id="ARBA00022692"/>
    </source>
</evidence>
<evidence type="ECO:0000256" key="14">
    <source>
        <dbReference type="SAM" id="Phobius"/>
    </source>
</evidence>
<protein>
    <submittedName>
        <fullName evidence="16">Ion transporter, putative</fullName>
    </submittedName>
</protein>
<evidence type="ECO:0000256" key="5">
    <source>
        <dbReference type="ARBA" id="ARBA00022826"/>
    </source>
</evidence>
<feature type="transmembrane region" description="Helical" evidence="14">
    <location>
        <begin position="108"/>
        <end position="130"/>
    </location>
</feature>
<feature type="transmembrane region" description="Helical" evidence="14">
    <location>
        <begin position="242"/>
        <end position="265"/>
    </location>
</feature>
<proteinExistence type="predicted"/>
<evidence type="ECO:0000256" key="11">
    <source>
        <dbReference type="ARBA" id="ARBA00023303"/>
    </source>
</evidence>
<keyword evidence="7" id="KW-0630">Potassium</keyword>
<keyword evidence="4 14" id="KW-0812">Transmembrane</keyword>
<dbReference type="Gene3D" id="1.20.120.350">
    <property type="entry name" value="Voltage-gated potassium channels. Chain C"/>
    <property type="match status" value="1"/>
</dbReference>
<feature type="region of interest" description="Disordered" evidence="13">
    <location>
        <begin position="1"/>
        <end position="41"/>
    </location>
</feature>
<evidence type="ECO:0000256" key="9">
    <source>
        <dbReference type="ARBA" id="ARBA00023065"/>
    </source>
</evidence>
<keyword evidence="12" id="KW-0175">Coiled coil</keyword>
<dbReference type="InterPro" id="IPR027359">
    <property type="entry name" value="Volt_channel_dom_sf"/>
</dbReference>
<reference evidence="17" key="1">
    <citation type="submission" date="2015-09" db="EMBL/GenBank/DDBJ databases">
        <authorList>
            <consortium name="Pathogen Informatics"/>
        </authorList>
    </citation>
    <scope>NUCLEOTIDE SEQUENCE [LARGE SCALE GENOMIC DNA]</scope>
    <source>
        <strain evidence="17">Lake Konstanz</strain>
    </source>
</reference>
<dbReference type="InterPro" id="IPR028325">
    <property type="entry name" value="VG_K_chnl"/>
</dbReference>
<comment type="subcellular location">
    <subcellularLocation>
        <location evidence="1">Membrane</location>
        <topology evidence="1">Multi-pass membrane protein</topology>
    </subcellularLocation>
</comment>
<dbReference type="PANTHER" id="PTHR11537:SF254">
    <property type="entry name" value="POTASSIUM VOLTAGE-GATED CHANNEL PROTEIN SHAB"/>
    <property type="match status" value="1"/>
</dbReference>
<dbReference type="AlphaFoldDB" id="A0A0S4JL37"/>
<evidence type="ECO:0000256" key="13">
    <source>
        <dbReference type="SAM" id="MobiDB-lite"/>
    </source>
</evidence>
<evidence type="ECO:0000256" key="1">
    <source>
        <dbReference type="ARBA" id="ARBA00004141"/>
    </source>
</evidence>
<feature type="transmembrane region" description="Helical" evidence="14">
    <location>
        <begin position="146"/>
        <end position="164"/>
    </location>
</feature>
<dbReference type="GO" id="GO:0001508">
    <property type="term" value="P:action potential"/>
    <property type="evidence" value="ECO:0007669"/>
    <property type="project" value="TreeGrafter"/>
</dbReference>
<keyword evidence="11" id="KW-0407">Ion channel</keyword>
<evidence type="ECO:0000256" key="2">
    <source>
        <dbReference type="ARBA" id="ARBA00022448"/>
    </source>
</evidence>
<dbReference type="PANTHER" id="PTHR11537">
    <property type="entry name" value="VOLTAGE-GATED POTASSIUM CHANNEL"/>
    <property type="match status" value="1"/>
</dbReference>
<keyword evidence="6" id="KW-0851">Voltage-gated channel</keyword>
<evidence type="ECO:0000259" key="15">
    <source>
        <dbReference type="Pfam" id="PF00520"/>
    </source>
</evidence>
<dbReference type="GO" id="GO:0008076">
    <property type="term" value="C:voltage-gated potassium channel complex"/>
    <property type="evidence" value="ECO:0007669"/>
    <property type="project" value="InterPro"/>
</dbReference>
<dbReference type="PRINTS" id="PR00169">
    <property type="entry name" value="KCHANNEL"/>
</dbReference>
<dbReference type="Gene3D" id="1.10.287.70">
    <property type="match status" value="1"/>
</dbReference>
<keyword evidence="3" id="KW-0633">Potassium transport</keyword>
<name>A0A0S4JL37_BODSA</name>
<evidence type="ECO:0000256" key="12">
    <source>
        <dbReference type="SAM" id="Coils"/>
    </source>
</evidence>